<proteinExistence type="predicted"/>
<evidence type="ECO:0008006" key="5">
    <source>
        <dbReference type="Google" id="ProtNLM"/>
    </source>
</evidence>
<feature type="region of interest" description="Disordered" evidence="1">
    <location>
        <begin position="170"/>
        <end position="197"/>
    </location>
</feature>
<keyword evidence="2" id="KW-1133">Transmembrane helix</keyword>
<organism evidence="3 4">
    <name type="scientific">Staphylotrichum longicolle</name>
    <dbReference type="NCBI Taxonomy" id="669026"/>
    <lineage>
        <taxon>Eukaryota</taxon>
        <taxon>Fungi</taxon>
        <taxon>Dikarya</taxon>
        <taxon>Ascomycota</taxon>
        <taxon>Pezizomycotina</taxon>
        <taxon>Sordariomycetes</taxon>
        <taxon>Sordariomycetidae</taxon>
        <taxon>Sordariales</taxon>
        <taxon>Chaetomiaceae</taxon>
        <taxon>Staphylotrichum</taxon>
    </lineage>
</organism>
<comment type="caution">
    <text evidence="3">The sequence shown here is derived from an EMBL/GenBank/DDBJ whole genome shotgun (WGS) entry which is preliminary data.</text>
</comment>
<gene>
    <name evidence="3" type="ORF">NEMBOFW57_007744</name>
</gene>
<feature type="region of interest" description="Disordered" evidence="1">
    <location>
        <begin position="1"/>
        <end position="27"/>
    </location>
</feature>
<dbReference type="AlphaFoldDB" id="A0AAD4HVD4"/>
<feature type="transmembrane region" description="Helical" evidence="2">
    <location>
        <begin position="72"/>
        <end position="93"/>
    </location>
</feature>
<dbReference type="EMBL" id="JAHCVI010000003">
    <property type="protein sequence ID" value="KAG7288214.1"/>
    <property type="molecule type" value="Genomic_DNA"/>
</dbReference>
<accession>A0AAD4HVD4</accession>
<feature type="transmembrane region" description="Helical" evidence="2">
    <location>
        <begin position="105"/>
        <end position="124"/>
    </location>
</feature>
<sequence>MSSNVSTPLLGPQSLAPASPSTLPTNPSQAALDDDIPPLSLDILTERADKAAALKLVADSIAQQRQVAAFHLVFHPIPLAALLGALAGVYQYAWVRNNQHDLGTTLMLVCGTIMTYLIGIRFVTSGYLRAAEDLSWDFITPEGAPEDLILGTRYGPDMIGALVLRLERPSSEHGAGGTGGNSRTRKAAHSRQNSLKGGKGVIRAWTTRLRYRGRGVGGDMLREAVRVTRERCGKDAEVGFAQEHANSVMVLPEMFNRPFRKGEMRAARALDKVLGEWDGRRR</sequence>
<evidence type="ECO:0000313" key="4">
    <source>
        <dbReference type="Proteomes" id="UP001197093"/>
    </source>
</evidence>
<protein>
    <recommendedName>
        <fullName evidence="5">Acetyltransferase</fullName>
    </recommendedName>
</protein>
<evidence type="ECO:0000256" key="1">
    <source>
        <dbReference type="SAM" id="MobiDB-lite"/>
    </source>
</evidence>
<name>A0AAD4HVD4_9PEZI</name>
<dbReference type="Proteomes" id="UP001197093">
    <property type="component" value="Unassembled WGS sequence"/>
</dbReference>
<keyword evidence="2" id="KW-0812">Transmembrane</keyword>
<evidence type="ECO:0000256" key="2">
    <source>
        <dbReference type="SAM" id="Phobius"/>
    </source>
</evidence>
<reference evidence="3" key="1">
    <citation type="submission" date="2023-02" db="EMBL/GenBank/DDBJ databases">
        <authorList>
            <person name="Palmer J.M."/>
        </authorList>
    </citation>
    <scope>NUCLEOTIDE SEQUENCE</scope>
    <source>
        <strain evidence="3">FW57</strain>
    </source>
</reference>
<keyword evidence="2" id="KW-0472">Membrane</keyword>
<keyword evidence="4" id="KW-1185">Reference proteome</keyword>
<evidence type="ECO:0000313" key="3">
    <source>
        <dbReference type="EMBL" id="KAG7288214.1"/>
    </source>
</evidence>